<accession>A0ABQ3C1V7</accession>
<dbReference type="EMBL" id="BMXY01000001">
    <property type="protein sequence ID" value="GGZ61944.1"/>
    <property type="molecule type" value="Genomic_DNA"/>
</dbReference>
<name>A0ABQ3C1V7_9GAMM</name>
<gene>
    <name evidence="2" type="ORF">GCM10008101_15100</name>
</gene>
<protein>
    <recommendedName>
        <fullName evidence="4">Lipoprotein</fullName>
    </recommendedName>
</protein>
<comment type="caution">
    <text evidence="2">The sequence shown here is derived from an EMBL/GenBank/DDBJ whole genome shotgun (WGS) entry which is preliminary data.</text>
</comment>
<keyword evidence="3" id="KW-1185">Reference proteome</keyword>
<reference evidence="3" key="1">
    <citation type="journal article" date="2019" name="Int. J. Syst. Evol. Microbiol.">
        <title>The Global Catalogue of Microorganisms (GCM) 10K type strain sequencing project: providing services to taxonomists for standard genome sequencing and annotation.</title>
        <authorList>
            <consortium name="The Broad Institute Genomics Platform"/>
            <consortium name="The Broad Institute Genome Sequencing Center for Infectious Disease"/>
            <person name="Wu L."/>
            <person name="Ma J."/>
        </authorList>
    </citation>
    <scope>NUCLEOTIDE SEQUENCE [LARGE SCALE GENOMIC DNA]</scope>
    <source>
        <strain evidence="3">KCTC 22558</strain>
    </source>
</reference>
<evidence type="ECO:0000313" key="2">
    <source>
        <dbReference type="EMBL" id="GGZ61944.1"/>
    </source>
</evidence>
<evidence type="ECO:0000313" key="3">
    <source>
        <dbReference type="Proteomes" id="UP000643403"/>
    </source>
</evidence>
<dbReference type="Proteomes" id="UP000643403">
    <property type="component" value="Unassembled WGS sequence"/>
</dbReference>
<feature type="chain" id="PRO_5047045490" description="Lipoprotein" evidence="1">
    <location>
        <begin position="20"/>
        <end position="122"/>
    </location>
</feature>
<organism evidence="2 3">
    <name type="scientific">Cognatilysobacter xinjiangensis</name>
    <dbReference type="NCBI Taxonomy" id="546892"/>
    <lineage>
        <taxon>Bacteria</taxon>
        <taxon>Pseudomonadati</taxon>
        <taxon>Pseudomonadota</taxon>
        <taxon>Gammaproteobacteria</taxon>
        <taxon>Lysobacterales</taxon>
        <taxon>Lysobacteraceae</taxon>
        <taxon>Cognatilysobacter</taxon>
    </lineage>
</organism>
<keyword evidence="1" id="KW-0732">Signal</keyword>
<evidence type="ECO:0000256" key="1">
    <source>
        <dbReference type="SAM" id="SignalP"/>
    </source>
</evidence>
<proteinExistence type="predicted"/>
<feature type="signal peptide" evidence="1">
    <location>
        <begin position="1"/>
        <end position="19"/>
    </location>
</feature>
<sequence length="122" mass="12635">MRHLAFLLPLALLAGCATAGDARVLVAGTEATLSVGETVALPDASRLTYVGVTSDSRCRPDVQCIQAGHAVVAFRHVAGADSHDVAVDTRQGTADLGAWRLTLASLDFSAPPKATVRIDAAR</sequence>
<evidence type="ECO:0008006" key="4">
    <source>
        <dbReference type="Google" id="ProtNLM"/>
    </source>
</evidence>
<dbReference type="PROSITE" id="PS51257">
    <property type="entry name" value="PROKAR_LIPOPROTEIN"/>
    <property type="match status" value="1"/>
</dbReference>
<dbReference type="RefSeq" id="WP_189448333.1">
    <property type="nucleotide sequence ID" value="NZ_BMXY01000001.1"/>
</dbReference>